<name>A0ABY0IV75_9RHOO</name>
<dbReference type="Pfam" id="PF11902">
    <property type="entry name" value="DUF3422"/>
    <property type="match status" value="1"/>
</dbReference>
<dbReference type="InterPro" id="IPR021830">
    <property type="entry name" value="DUF3422"/>
</dbReference>
<keyword evidence="2" id="KW-1185">Reference proteome</keyword>
<reference evidence="1 2" key="1">
    <citation type="submission" date="2019-02" db="EMBL/GenBank/DDBJ databases">
        <title>Genomic Encyclopedia of Type Strains, Phase IV (KMG-IV): sequencing the most valuable type-strain genomes for metagenomic binning, comparative biology and taxonomic classification.</title>
        <authorList>
            <person name="Goeker M."/>
        </authorList>
    </citation>
    <scope>NUCLEOTIDE SEQUENCE [LARGE SCALE GENOMIC DNA]</scope>
    <source>
        <strain evidence="1 2">DSM 21223</strain>
    </source>
</reference>
<evidence type="ECO:0000313" key="1">
    <source>
        <dbReference type="EMBL" id="RZT90779.1"/>
    </source>
</evidence>
<gene>
    <name evidence="1" type="ORF">EV678_1600</name>
</gene>
<comment type="caution">
    <text evidence="1">The sequence shown here is derived from an EMBL/GenBank/DDBJ whole genome shotgun (WGS) entry which is preliminary data.</text>
</comment>
<accession>A0ABY0IV75</accession>
<dbReference type="Proteomes" id="UP000292136">
    <property type="component" value="Unassembled WGS sequence"/>
</dbReference>
<evidence type="ECO:0000313" key="2">
    <source>
        <dbReference type="Proteomes" id="UP000292136"/>
    </source>
</evidence>
<dbReference type="EMBL" id="SHKM01000001">
    <property type="protein sequence ID" value="RZT90779.1"/>
    <property type="molecule type" value="Genomic_DNA"/>
</dbReference>
<dbReference type="RefSeq" id="WP_130459099.1">
    <property type="nucleotide sequence ID" value="NZ_SHKM01000001.1"/>
</dbReference>
<proteinExistence type="predicted"/>
<sequence>MTLHLAEHPLRQRLNDEVHARPPMALEGPEWISYLAVLHEGTEAAAEEAHLQRLCAALGANLCPVIQGDHWVMDAGRLRLKWERHNEFSGYTFFLAREPGDAPDTTAISALPADWLAGLPGSVMVATHVEFRSAADLDPEELLADLHRSGDSWVATTVADGAAWVASDFQLHDGWSRFLVLDERLRHRQAGRTVQRLLEIETYRMMALLAFPVAKEVSRLLARAEGEVADLMDRMGEARGPEDERLLLARLTRLAAEIERSVTRTAFRFGAAEAYYALVQQRVRELREHRLNGFPPISEFMDRRLAPAINTCLSVARRQTDLSTRIARKSALLRTRVDIELERQNQQLLGQMNRRAKLQLRLQETVEGLSVVAITYYASQLVSYLAKGLSKTVLPHLSPEIASAVSIPLIAAVVAVSIRRMRRALAAEELEQGEGH</sequence>
<organism evidence="1 2">
    <name type="scientific">Azospira oryzae</name>
    <dbReference type="NCBI Taxonomy" id="146939"/>
    <lineage>
        <taxon>Bacteria</taxon>
        <taxon>Pseudomonadati</taxon>
        <taxon>Pseudomonadota</taxon>
        <taxon>Betaproteobacteria</taxon>
        <taxon>Rhodocyclales</taxon>
        <taxon>Rhodocyclaceae</taxon>
        <taxon>Azospira</taxon>
    </lineage>
</organism>
<protein>
    <submittedName>
        <fullName evidence="1">Membrane-anchored protein</fullName>
    </submittedName>
</protein>